<dbReference type="InterPro" id="IPR050765">
    <property type="entry name" value="Riboflavin_Biosynth_HTPR"/>
</dbReference>
<comment type="pathway">
    <text evidence="1">Cofactor biosynthesis; riboflavin biosynthesis.</text>
</comment>
<organism evidence="5 6">
    <name type="scientific">Rubidibacter lacunae KORDI 51-2</name>
    <dbReference type="NCBI Taxonomy" id="582515"/>
    <lineage>
        <taxon>Bacteria</taxon>
        <taxon>Bacillati</taxon>
        <taxon>Cyanobacteriota</taxon>
        <taxon>Cyanophyceae</taxon>
        <taxon>Oscillatoriophycideae</taxon>
        <taxon>Chroococcales</taxon>
        <taxon>Aphanothecaceae</taxon>
        <taxon>Rubidibacter</taxon>
    </lineage>
</organism>
<keyword evidence="6" id="KW-1185">Reference proteome</keyword>
<dbReference type="GO" id="GO:0008703">
    <property type="term" value="F:5-amino-6-(5-phosphoribosylamino)uracil reductase activity"/>
    <property type="evidence" value="ECO:0007669"/>
    <property type="project" value="UniProtKB-EC"/>
</dbReference>
<proteinExistence type="predicted"/>
<evidence type="ECO:0000256" key="1">
    <source>
        <dbReference type="ARBA" id="ARBA00005104"/>
    </source>
</evidence>
<dbReference type="EC" id="1.1.1.193" evidence="5"/>
<dbReference type="eggNOG" id="COG1985">
    <property type="taxonomic scope" value="Bacteria"/>
</dbReference>
<reference evidence="5 6" key="1">
    <citation type="submission" date="2013-05" db="EMBL/GenBank/DDBJ databases">
        <title>Draft genome sequence of Rubidibacter lacunae KORDI 51-2.</title>
        <authorList>
            <person name="Choi D.H."/>
            <person name="Noh J.H."/>
            <person name="Kwon K.-K."/>
            <person name="Lee J.-H."/>
            <person name="Ryu J.-Y."/>
        </authorList>
    </citation>
    <scope>NUCLEOTIDE SEQUENCE [LARGE SCALE GENOMIC DNA]</scope>
    <source>
        <strain evidence="5 6">KORDI 51-2</strain>
    </source>
</reference>
<keyword evidence="3 5" id="KW-0560">Oxidoreductase</keyword>
<evidence type="ECO:0000313" key="6">
    <source>
        <dbReference type="Proteomes" id="UP000016960"/>
    </source>
</evidence>
<dbReference type="InParanoid" id="U5DIW3"/>
<evidence type="ECO:0000256" key="2">
    <source>
        <dbReference type="ARBA" id="ARBA00022857"/>
    </source>
</evidence>
<dbReference type="Gene3D" id="3.40.430.10">
    <property type="entry name" value="Dihydrofolate Reductase, subunit A"/>
    <property type="match status" value="1"/>
</dbReference>
<dbReference type="PANTHER" id="PTHR38011:SF7">
    <property type="entry name" value="2,5-DIAMINO-6-RIBOSYLAMINO-4(3H)-PYRIMIDINONE 5'-PHOSPHATE REDUCTASE"/>
    <property type="match status" value="1"/>
</dbReference>
<accession>U5DIW3</accession>
<dbReference type="GO" id="GO:0009231">
    <property type="term" value="P:riboflavin biosynthetic process"/>
    <property type="evidence" value="ECO:0007669"/>
    <property type="project" value="InterPro"/>
</dbReference>
<name>U5DIW3_9CHRO</name>
<dbReference type="AlphaFoldDB" id="U5DIW3"/>
<dbReference type="PATRIC" id="fig|582515.4.peg.2917"/>
<evidence type="ECO:0000313" key="5">
    <source>
        <dbReference type="EMBL" id="ERN40877.1"/>
    </source>
</evidence>
<dbReference type="STRING" id="582515.KR51_00025900"/>
<keyword evidence="2" id="KW-0521">NADP</keyword>
<protein>
    <submittedName>
        <fullName evidence="5">Pyrimidine reductase, riboflavin biosynthesis</fullName>
        <ecNumber evidence="5">1.1.1.193</ecNumber>
    </submittedName>
</protein>
<evidence type="ECO:0000256" key="3">
    <source>
        <dbReference type="ARBA" id="ARBA00023002"/>
    </source>
</evidence>
<dbReference type="Pfam" id="PF01872">
    <property type="entry name" value="RibD_C"/>
    <property type="match status" value="1"/>
</dbReference>
<dbReference type="SUPFAM" id="SSF53597">
    <property type="entry name" value="Dihydrofolate reductase-like"/>
    <property type="match status" value="1"/>
</dbReference>
<dbReference type="EMBL" id="ASSJ01000066">
    <property type="protein sequence ID" value="ERN40877.1"/>
    <property type="molecule type" value="Genomic_DNA"/>
</dbReference>
<comment type="caution">
    <text evidence="5">The sequence shown here is derived from an EMBL/GenBank/DDBJ whole genome shotgun (WGS) entry which is preliminary data.</text>
</comment>
<dbReference type="Proteomes" id="UP000016960">
    <property type="component" value="Unassembled WGS sequence"/>
</dbReference>
<dbReference type="InterPro" id="IPR024072">
    <property type="entry name" value="DHFR-like_dom_sf"/>
</dbReference>
<gene>
    <name evidence="5" type="ORF">KR51_00025900</name>
</gene>
<dbReference type="PANTHER" id="PTHR38011">
    <property type="entry name" value="DIHYDROFOLATE REDUCTASE FAMILY PROTEIN (AFU_ORTHOLOGUE AFUA_8G06820)"/>
    <property type="match status" value="1"/>
</dbReference>
<dbReference type="InterPro" id="IPR002734">
    <property type="entry name" value="RibDG_C"/>
</dbReference>
<feature type="domain" description="Bacterial bifunctional deaminase-reductase C-terminal" evidence="4">
    <location>
        <begin position="15"/>
        <end position="230"/>
    </location>
</feature>
<evidence type="ECO:0000259" key="4">
    <source>
        <dbReference type="Pfam" id="PF01872"/>
    </source>
</evidence>
<sequence>MSHFATLLEHLPQYPYITAVIAVSADGKIADRERAPARFSSPADRAHLERQIAAADGVLFGAGTLRAHGTTLPVRTPQLLRERERLGKPLQPVQIACSRSADLAPDLHFFQQPVPRWLLTTVSGAAVWRDRSTAFERVLAVPRADGTGIDWCRALTALADLGLHRIAAIGGGELLAELLACDAIAELWLTICPLLLGGATAPTAIAGVGRIEAMAAQLDLLSVEPCDGEVFLHYRVRSDRDGSDR</sequence>